<organism evidence="2 3">
    <name type="scientific">Microlunatus spumicola</name>
    <dbReference type="NCBI Taxonomy" id="81499"/>
    <lineage>
        <taxon>Bacteria</taxon>
        <taxon>Bacillati</taxon>
        <taxon>Actinomycetota</taxon>
        <taxon>Actinomycetes</taxon>
        <taxon>Propionibacteriales</taxon>
        <taxon>Propionibacteriaceae</taxon>
        <taxon>Microlunatus</taxon>
    </lineage>
</organism>
<accession>A0ABP6X011</accession>
<feature type="region of interest" description="Disordered" evidence="1">
    <location>
        <begin position="26"/>
        <end position="73"/>
    </location>
</feature>
<feature type="compositionally biased region" description="Basic and acidic residues" evidence="1">
    <location>
        <begin position="43"/>
        <end position="55"/>
    </location>
</feature>
<evidence type="ECO:0000256" key="1">
    <source>
        <dbReference type="SAM" id="MobiDB-lite"/>
    </source>
</evidence>
<evidence type="ECO:0000313" key="2">
    <source>
        <dbReference type="EMBL" id="GAA3559377.1"/>
    </source>
</evidence>
<protein>
    <submittedName>
        <fullName evidence="2">Uncharacterized protein</fullName>
    </submittedName>
</protein>
<name>A0ABP6X011_9ACTN</name>
<dbReference type="EMBL" id="BAAAYR010000001">
    <property type="protein sequence ID" value="GAA3559377.1"/>
    <property type="molecule type" value="Genomic_DNA"/>
</dbReference>
<proteinExistence type="predicted"/>
<sequence>MTPVGTVKVCTAPVDVNVTVQVPSAQTGSGALGAAEAVPDEADQSREELVARTSRESPPWPSRRRRRVGVELN</sequence>
<dbReference type="Proteomes" id="UP001500767">
    <property type="component" value="Unassembled WGS sequence"/>
</dbReference>
<comment type="caution">
    <text evidence="2">The sequence shown here is derived from an EMBL/GenBank/DDBJ whole genome shotgun (WGS) entry which is preliminary data.</text>
</comment>
<evidence type="ECO:0000313" key="3">
    <source>
        <dbReference type="Proteomes" id="UP001500767"/>
    </source>
</evidence>
<keyword evidence="3" id="KW-1185">Reference proteome</keyword>
<reference evidence="3" key="1">
    <citation type="journal article" date="2019" name="Int. J. Syst. Evol. Microbiol.">
        <title>The Global Catalogue of Microorganisms (GCM) 10K type strain sequencing project: providing services to taxonomists for standard genome sequencing and annotation.</title>
        <authorList>
            <consortium name="The Broad Institute Genomics Platform"/>
            <consortium name="The Broad Institute Genome Sequencing Center for Infectious Disease"/>
            <person name="Wu L."/>
            <person name="Ma J."/>
        </authorList>
    </citation>
    <scope>NUCLEOTIDE SEQUENCE [LARGE SCALE GENOMIC DNA]</scope>
    <source>
        <strain evidence="3">JCM 16540</strain>
    </source>
</reference>
<gene>
    <name evidence="2" type="ORF">GCM10022197_13480</name>
</gene>